<feature type="region of interest" description="Disordered" evidence="2">
    <location>
        <begin position="751"/>
        <end position="796"/>
    </location>
</feature>
<comment type="caution">
    <text evidence="4">The sequence shown here is derived from an EMBL/GenBank/DDBJ whole genome shotgun (WGS) entry which is preliminary data.</text>
</comment>
<accession>A0ABN8LL25</accession>
<keyword evidence="5" id="KW-1185">Reference proteome</keyword>
<dbReference type="EMBL" id="CALNXI010000053">
    <property type="protein sequence ID" value="CAH3017014.1"/>
    <property type="molecule type" value="Genomic_DNA"/>
</dbReference>
<dbReference type="InterPro" id="IPR052603">
    <property type="entry name" value="EFCB6"/>
</dbReference>
<feature type="compositionally biased region" description="Gly residues" evidence="2">
    <location>
        <begin position="82"/>
        <end position="92"/>
    </location>
</feature>
<dbReference type="CDD" id="cd00051">
    <property type="entry name" value="EFh"/>
    <property type="match status" value="1"/>
</dbReference>
<organism evidence="4 5">
    <name type="scientific">Porites evermanni</name>
    <dbReference type="NCBI Taxonomy" id="104178"/>
    <lineage>
        <taxon>Eukaryota</taxon>
        <taxon>Metazoa</taxon>
        <taxon>Cnidaria</taxon>
        <taxon>Anthozoa</taxon>
        <taxon>Hexacorallia</taxon>
        <taxon>Scleractinia</taxon>
        <taxon>Fungiina</taxon>
        <taxon>Poritidae</taxon>
        <taxon>Porites</taxon>
    </lineage>
</organism>
<evidence type="ECO:0000256" key="1">
    <source>
        <dbReference type="ARBA" id="ARBA00022837"/>
    </source>
</evidence>
<dbReference type="InterPro" id="IPR002048">
    <property type="entry name" value="EF_hand_dom"/>
</dbReference>
<dbReference type="SMART" id="SM00054">
    <property type="entry name" value="EFh"/>
    <property type="match status" value="8"/>
</dbReference>
<feature type="domain" description="EF-hand" evidence="3">
    <location>
        <begin position="399"/>
        <end position="434"/>
    </location>
</feature>
<evidence type="ECO:0000259" key="3">
    <source>
        <dbReference type="PROSITE" id="PS50222"/>
    </source>
</evidence>
<proteinExistence type="predicted"/>
<feature type="region of interest" description="Disordered" evidence="2">
    <location>
        <begin position="347"/>
        <end position="382"/>
    </location>
</feature>
<evidence type="ECO:0000313" key="4">
    <source>
        <dbReference type="EMBL" id="CAH3017014.1"/>
    </source>
</evidence>
<dbReference type="PANTHER" id="PTHR20875">
    <property type="entry name" value="EF-HAND CALCIUM-BINDING DOMAIN-CONTAINING PROTEIN 6-RELATED"/>
    <property type="match status" value="1"/>
</dbReference>
<dbReference type="Gene3D" id="1.10.238.10">
    <property type="entry name" value="EF-hand"/>
    <property type="match status" value="5"/>
</dbReference>
<gene>
    <name evidence="4" type="ORF">PEVE_00034728</name>
</gene>
<dbReference type="Proteomes" id="UP001159427">
    <property type="component" value="Unassembled WGS sequence"/>
</dbReference>
<dbReference type="InterPro" id="IPR011992">
    <property type="entry name" value="EF-hand-dom_pair"/>
</dbReference>
<name>A0ABN8LL25_9CNID</name>
<dbReference type="InterPro" id="IPR018247">
    <property type="entry name" value="EF_Hand_1_Ca_BS"/>
</dbReference>
<feature type="compositionally biased region" description="Basic and acidic residues" evidence="2">
    <location>
        <begin position="361"/>
        <end position="376"/>
    </location>
</feature>
<evidence type="ECO:0000256" key="2">
    <source>
        <dbReference type="SAM" id="MobiDB-lite"/>
    </source>
</evidence>
<feature type="domain" description="EF-hand" evidence="3">
    <location>
        <begin position="926"/>
        <end position="961"/>
    </location>
</feature>
<feature type="region of interest" description="Disordered" evidence="2">
    <location>
        <begin position="1"/>
        <end position="97"/>
    </location>
</feature>
<dbReference type="PROSITE" id="PS50222">
    <property type="entry name" value="EF_HAND_2"/>
    <property type="match status" value="3"/>
</dbReference>
<evidence type="ECO:0000313" key="5">
    <source>
        <dbReference type="Proteomes" id="UP001159427"/>
    </source>
</evidence>
<protein>
    <recommendedName>
        <fullName evidence="3">EF-hand domain-containing protein</fullName>
    </recommendedName>
</protein>
<dbReference type="SUPFAM" id="SSF47473">
    <property type="entry name" value="EF-hand"/>
    <property type="match status" value="4"/>
</dbReference>
<feature type="compositionally biased region" description="Polar residues" evidence="2">
    <location>
        <begin position="1"/>
        <end position="10"/>
    </location>
</feature>
<dbReference type="PANTHER" id="PTHR20875:SF7">
    <property type="entry name" value="EF-HAND DOMAIN-CONTAINING PROTEIN"/>
    <property type="match status" value="1"/>
</dbReference>
<sequence length="994" mass="113919">MTSLITSPRQEFSKKLPALPVIEHPSSRRTDDNNVDLQIRGSSREENSSALQESHGPLPPLKRRTSQRVSQGHSRVLTWPIGGTGKNSGGGSAWETPLHKRTPEELEELIHEKLVTRINGLRQAFRSNDPMGKGNVSREALVTILYHLCGYLTTEQINGLLKRLGLDTQSTISFESFVSHFQDNESLTKAWVDPVVRPTVYADNFSNLPANRLRQKQRELALEQRHAALKKGRKNTPPKFYSALEAFPQLKLRAQQGKLSYKKSFPPSCFDVDGMVLKPQLRTALQVLGFQMYEEEFDKVWDRFDRTGLGAVDSMTFFKTLGISPFYEHHKKVKPLPSFKANIEEKKKTVPIENETVPGQEEAKTPPPAKDKKDSDVLETEQDNSLENVMRLFSEKFKEGYSQVLNSFRKFDPGYTGQITRADFRKALSEYHLQLGPVEAEHFLQRCGMREQSMVPYKKLMDLYLDRSEQGRLQAILNDPKHRFNCSRDSNIGNTTAIDAEARLLDLLQSDFLALLGAFKQLDRDNLGVIKRYQFKDLLETRFNMKIKDDELNSVVQPLVEGSMQSLIPYGRFLELFTSSGENRNDASNVKMPRPPTGNSRPATSPKELSSPRRPTSRKELESGATKPEIIKSQPRSANVLFCVIRDLLTEKFQVIHKTFQGMEQLKKGYLSKGVFRRLFDRYDLKFTSSEVDLMWSKLPSEKDGSVSFEELVHHCFLNYNVTSNEGYNGQPGSLSYVLQEYAKSVMHKRLASVPEEKEDDPEPLPTPPSQMQLEDQPGSPMDENASLPSLKTRNKPTVEATLRRIKPQVCSQWNELRDAFIAEDNEGSATLDFNRFKDVLRKFSKDVSEEEFQSLCLKFDRRKNSRVWYLEFMKHFLPTMPVKPQSLVPMSQSYKSRTQVAWTDTRKVREAIDAVFGKIRNQMISEWKGLRRAFKRMDLSGDGFVSVTDFKAAMNKFQFSLHEEDFFHIFSVFDENMAGRISYEEFMRCSLSV</sequence>
<reference evidence="4 5" key="1">
    <citation type="submission" date="2022-05" db="EMBL/GenBank/DDBJ databases">
        <authorList>
            <consortium name="Genoscope - CEA"/>
            <person name="William W."/>
        </authorList>
    </citation>
    <scope>NUCLEOTIDE SEQUENCE [LARGE SCALE GENOMIC DNA]</scope>
</reference>
<feature type="domain" description="EF-hand" evidence="3">
    <location>
        <begin position="962"/>
        <end position="994"/>
    </location>
</feature>
<dbReference type="Pfam" id="PF13499">
    <property type="entry name" value="EF-hand_7"/>
    <property type="match status" value="1"/>
</dbReference>
<keyword evidence="1" id="KW-0106">Calcium</keyword>
<feature type="region of interest" description="Disordered" evidence="2">
    <location>
        <begin position="584"/>
        <end position="629"/>
    </location>
</feature>
<dbReference type="PROSITE" id="PS00018">
    <property type="entry name" value="EF_HAND_1"/>
    <property type="match status" value="1"/>
</dbReference>